<name>A0ABR9IKJ1_RHIVS</name>
<dbReference type="SUPFAM" id="SSF48498">
    <property type="entry name" value="Tetracyclin repressor-like, C-terminal domain"/>
    <property type="match status" value="1"/>
</dbReference>
<dbReference type="PANTHER" id="PTHR30055">
    <property type="entry name" value="HTH-TYPE TRANSCRIPTIONAL REGULATOR RUTR"/>
    <property type="match status" value="1"/>
</dbReference>
<dbReference type="PRINTS" id="PR00455">
    <property type="entry name" value="HTHTETR"/>
</dbReference>
<dbReference type="Gene3D" id="1.10.357.10">
    <property type="entry name" value="Tetracycline Repressor, domain 2"/>
    <property type="match status" value="1"/>
</dbReference>
<dbReference type="Pfam" id="PF00440">
    <property type="entry name" value="TetR_N"/>
    <property type="match status" value="1"/>
</dbReference>
<keyword evidence="3" id="KW-0805">Transcription regulation</keyword>
<dbReference type="InterPro" id="IPR050109">
    <property type="entry name" value="HTH-type_TetR-like_transc_reg"/>
</dbReference>
<keyword evidence="9" id="KW-1185">Reference proteome</keyword>
<comment type="function">
    <text evidence="1">TetR is the repressor of the tetracycline resistance element; its N-terminal region forms a helix-turn-helix structure and binds DNA. Binding of tetracycline to TetR reduces the repressor affinity for the tetracycline resistance gene (tetA) promoter operator sites.</text>
</comment>
<protein>
    <submittedName>
        <fullName evidence="8">TetR/AcrR family tetracycline transcriptional repressor</fullName>
    </submittedName>
</protein>
<keyword evidence="2" id="KW-0678">Repressor</keyword>
<evidence type="ECO:0000313" key="8">
    <source>
        <dbReference type="EMBL" id="MBE1503689.1"/>
    </source>
</evidence>
<accession>A0ABR9IKJ1</accession>
<comment type="caution">
    <text evidence="8">The sequence shown here is derived from an EMBL/GenBank/DDBJ whole genome shotgun (WGS) entry which is preliminary data.</text>
</comment>
<organism evidence="8 9">
    <name type="scientific">Rhizobium viscosum</name>
    <name type="common">Arthrobacter viscosus</name>
    <dbReference type="NCBI Taxonomy" id="1673"/>
    <lineage>
        <taxon>Bacteria</taxon>
        <taxon>Pseudomonadati</taxon>
        <taxon>Pseudomonadota</taxon>
        <taxon>Alphaproteobacteria</taxon>
        <taxon>Hyphomicrobiales</taxon>
        <taxon>Rhizobiaceae</taxon>
        <taxon>Rhizobium/Agrobacterium group</taxon>
        <taxon>Rhizobium</taxon>
    </lineage>
</organism>
<evidence type="ECO:0000259" key="7">
    <source>
        <dbReference type="PROSITE" id="PS50977"/>
    </source>
</evidence>
<dbReference type="Proteomes" id="UP000620262">
    <property type="component" value="Unassembled WGS sequence"/>
</dbReference>
<evidence type="ECO:0000256" key="2">
    <source>
        <dbReference type="ARBA" id="ARBA00022491"/>
    </source>
</evidence>
<evidence type="ECO:0000256" key="5">
    <source>
        <dbReference type="ARBA" id="ARBA00023163"/>
    </source>
</evidence>
<evidence type="ECO:0000256" key="4">
    <source>
        <dbReference type="ARBA" id="ARBA00023125"/>
    </source>
</evidence>
<dbReference type="PANTHER" id="PTHR30055:SF151">
    <property type="entry name" value="TRANSCRIPTIONAL REGULATORY PROTEIN"/>
    <property type="match status" value="1"/>
</dbReference>
<keyword evidence="5" id="KW-0804">Transcription</keyword>
<reference evidence="8 9" key="1">
    <citation type="submission" date="2020-10" db="EMBL/GenBank/DDBJ databases">
        <title>Sequencing the genomes of 1000 actinobacteria strains.</title>
        <authorList>
            <person name="Klenk H.-P."/>
        </authorList>
    </citation>
    <scope>NUCLEOTIDE SEQUENCE [LARGE SCALE GENOMIC DNA]</scope>
    <source>
        <strain evidence="8 9">DSM 7307</strain>
    </source>
</reference>
<dbReference type="NCBIfam" id="NF010319">
    <property type="entry name" value="PRK13756.1"/>
    <property type="match status" value="1"/>
</dbReference>
<proteinExistence type="predicted"/>
<keyword evidence="4 6" id="KW-0238">DNA-binding</keyword>
<dbReference type="Pfam" id="PF02909">
    <property type="entry name" value="TetR_C_1"/>
    <property type="match status" value="1"/>
</dbReference>
<dbReference type="InterPro" id="IPR001647">
    <property type="entry name" value="HTH_TetR"/>
</dbReference>
<dbReference type="PROSITE" id="PS50977">
    <property type="entry name" value="HTH_TETR_2"/>
    <property type="match status" value="1"/>
</dbReference>
<evidence type="ECO:0000256" key="6">
    <source>
        <dbReference type="PROSITE-ProRule" id="PRU00335"/>
    </source>
</evidence>
<dbReference type="EMBL" id="JADBEC010000001">
    <property type="protein sequence ID" value="MBE1503689.1"/>
    <property type="molecule type" value="Genomic_DNA"/>
</dbReference>
<dbReference type="SUPFAM" id="SSF46689">
    <property type="entry name" value="Homeodomain-like"/>
    <property type="match status" value="1"/>
</dbReference>
<dbReference type="Gene3D" id="1.10.10.60">
    <property type="entry name" value="Homeodomain-like"/>
    <property type="match status" value="1"/>
</dbReference>
<dbReference type="InterPro" id="IPR004111">
    <property type="entry name" value="Repressor_TetR_C"/>
</dbReference>
<dbReference type="InterPro" id="IPR009057">
    <property type="entry name" value="Homeodomain-like_sf"/>
</dbReference>
<feature type="DNA-binding region" description="H-T-H motif" evidence="6">
    <location>
        <begin position="25"/>
        <end position="44"/>
    </location>
</feature>
<evidence type="ECO:0000256" key="1">
    <source>
        <dbReference type="ARBA" id="ARBA00002856"/>
    </source>
</evidence>
<gene>
    <name evidence="8" type="ORF">H4W29_000870</name>
</gene>
<feature type="domain" description="HTH tetR-type" evidence="7">
    <location>
        <begin position="2"/>
        <end position="62"/>
    </location>
</feature>
<dbReference type="InterPro" id="IPR003012">
    <property type="entry name" value="Tet_transcr_reg_TetR"/>
</dbReference>
<evidence type="ECO:0000313" key="9">
    <source>
        <dbReference type="Proteomes" id="UP000620262"/>
    </source>
</evidence>
<sequence>MKVDRAQIVDEALKLLNEVGIDALSTRLLADRLNVRQPALYWHFKSKRALIEAMAEEIMTRGHTHDWPVVPENWRDFVLENTRDFRRTLLSYRDGGRVHAGTETSPQDLPNVEAHIAVLVGAGMEAEFAMELLVAIARYTVGCVIEEQAEPPPEREKLDAAAADFPLTHRAITHYRNCGHEAFFEAGLRMMIDGAALRLSRDT</sequence>
<dbReference type="RefSeq" id="WP_192727831.1">
    <property type="nucleotide sequence ID" value="NZ_BAAAVL010000001.1"/>
</dbReference>
<evidence type="ECO:0000256" key="3">
    <source>
        <dbReference type="ARBA" id="ARBA00023015"/>
    </source>
</evidence>
<dbReference type="InterPro" id="IPR036271">
    <property type="entry name" value="Tet_transcr_reg_TetR-rel_C_sf"/>
</dbReference>
<dbReference type="PRINTS" id="PR00400">
    <property type="entry name" value="TETREPRESSOR"/>
</dbReference>